<sequence>MPLLALLFLAWPFLEIAGFIVVGRAIGVLPTLALLIASIALGVLILRGLGFATVGRLRAEFDRGRNPGETLGHSALIALAALLLIVPGFLSDIAALLLLVPPVRTMLIRAIGRRADFVVVRTEASSRVVDLDEGEWSRKQPETAAGAPRADSPWRQLGPGTGPDREAGPR</sequence>
<dbReference type="AlphaFoldDB" id="A0AAU7XB17"/>
<keyword evidence="2" id="KW-0812">Transmembrane</keyword>
<keyword evidence="2" id="KW-1133">Transmembrane helix</keyword>
<accession>A0AAU7XB17</accession>
<name>A0AAU7XB17_9HYPH</name>
<dbReference type="KEGG" id="mflg:ABS361_18765"/>
<feature type="transmembrane region" description="Helical" evidence="2">
    <location>
        <begin position="75"/>
        <end position="100"/>
    </location>
</feature>
<proteinExistence type="predicted"/>
<evidence type="ECO:0000256" key="1">
    <source>
        <dbReference type="SAM" id="MobiDB-lite"/>
    </source>
</evidence>
<protein>
    <submittedName>
        <fullName evidence="3">FxsA family protein</fullName>
    </submittedName>
</protein>
<dbReference type="InterPro" id="IPR007313">
    <property type="entry name" value="FxsA"/>
</dbReference>
<dbReference type="PANTHER" id="PTHR35335:SF1">
    <property type="entry name" value="UPF0716 PROTEIN FXSA"/>
    <property type="match status" value="1"/>
</dbReference>
<dbReference type="NCBIfam" id="NF008528">
    <property type="entry name" value="PRK11463.1-2"/>
    <property type="match status" value="1"/>
</dbReference>
<dbReference type="RefSeq" id="WP_407049164.1">
    <property type="nucleotide sequence ID" value="NZ_CP158568.1"/>
</dbReference>
<gene>
    <name evidence="3" type="ORF">ABS361_18765</name>
</gene>
<dbReference type="PANTHER" id="PTHR35335">
    <property type="entry name" value="UPF0716 PROTEIN FXSA"/>
    <property type="match status" value="1"/>
</dbReference>
<dbReference type="GO" id="GO:0016020">
    <property type="term" value="C:membrane"/>
    <property type="evidence" value="ECO:0007669"/>
    <property type="project" value="InterPro"/>
</dbReference>
<dbReference type="EMBL" id="CP158568">
    <property type="protein sequence ID" value="XBY44067.1"/>
    <property type="molecule type" value="Genomic_DNA"/>
</dbReference>
<evidence type="ECO:0000313" key="3">
    <source>
        <dbReference type="EMBL" id="XBY44067.1"/>
    </source>
</evidence>
<feature type="transmembrane region" description="Helical" evidence="2">
    <location>
        <begin position="28"/>
        <end position="54"/>
    </location>
</feature>
<keyword evidence="2" id="KW-0472">Membrane</keyword>
<organism evidence="3">
    <name type="scientific">Methyloraptor flagellatus</name>
    <dbReference type="NCBI Taxonomy" id="3162530"/>
    <lineage>
        <taxon>Bacteria</taxon>
        <taxon>Pseudomonadati</taxon>
        <taxon>Pseudomonadota</taxon>
        <taxon>Alphaproteobacteria</taxon>
        <taxon>Hyphomicrobiales</taxon>
        <taxon>Ancalomicrobiaceae</taxon>
        <taxon>Methyloraptor</taxon>
    </lineage>
</organism>
<feature type="region of interest" description="Disordered" evidence="1">
    <location>
        <begin position="131"/>
        <end position="170"/>
    </location>
</feature>
<evidence type="ECO:0000256" key="2">
    <source>
        <dbReference type="SAM" id="Phobius"/>
    </source>
</evidence>
<reference evidence="3" key="1">
    <citation type="submission" date="2024-06" db="EMBL/GenBank/DDBJ databases">
        <title>Methylostella associata gen. nov., sp. nov., a novel Ancalomicrobiaceae-affiliated facultatively methylotrophic bacteria that feed on methanotrophs of the genus Methylococcus.</title>
        <authorList>
            <person name="Saltykova V."/>
            <person name="Danilova O.V."/>
            <person name="Oshkin I.Y."/>
            <person name="Belova S.E."/>
            <person name="Pimenov N.V."/>
            <person name="Dedysh S.N."/>
        </authorList>
    </citation>
    <scope>NUCLEOTIDE SEQUENCE</scope>
    <source>
        <strain evidence="3">S20</strain>
    </source>
</reference>
<dbReference type="Pfam" id="PF04186">
    <property type="entry name" value="FxsA"/>
    <property type="match status" value="1"/>
</dbReference>